<accession>A0ABV4CJD8</accession>
<dbReference type="Proteomes" id="UP001564626">
    <property type="component" value="Unassembled WGS sequence"/>
</dbReference>
<evidence type="ECO:0000313" key="3">
    <source>
        <dbReference type="EMBL" id="MEY8041224.1"/>
    </source>
</evidence>
<feature type="region of interest" description="Disordered" evidence="1">
    <location>
        <begin position="359"/>
        <end position="385"/>
    </location>
</feature>
<keyword evidence="2" id="KW-0472">Membrane</keyword>
<feature type="transmembrane region" description="Helical" evidence="2">
    <location>
        <begin position="281"/>
        <end position="305"/>
    </location>
</feature>
<dbReference type="SUPFAM" id="SSF103473">
    <property type="entry name" value="MFS general substrate transporter"/>
    <property type="match status" value="1"/>
</dbReference>
<dbReference type="EMBL" id="JBGEHV010000033">
    <property type="protein sequence ID" value="MEY8041224.1"/>
    <property type="molecule type" value="Genomic_DNA"/>
</dbReference>
<feature type="transmembrane region" description="Helical" evidence="2">
    <location>
        <begin position="202"/>
        <end position="227"/>
    </location>
</feature>
<feature type="transmembrane region" description="Helical" evidence="2">
    <location>
        <begin position="239"/>
        <end position="260"/>
    </location>
</feature>
<feature type="region of interest" description="Disordered" evidence="1">
    <location>
        <begin position="144"/>
        <end position="171"/>
    </location>
</feature>
<keyword evidence="2" id="KW-1133">Transmembrane helix</keyword>
<dbReference type="InterPro" id="IPR036259">
    <property type="entry name" value="MFS_trans_sf"/>
</dbReference>
<protein>
    <submittedName>
        <fullName evidence="3">5,10-methylene-tetrahydrofolate dehydrogenase</fullName>
    </submittedName>
</protein>
<feature type="transmembrane region" description="Helical" evidence="2">
    <location>
        <begin position="325"/>
        <end position="344"/>
    </location>
</feature>
<gene>
    <name evidence="3" type="ORF">AB8O55_17615</name>
</gene>
<proteinExistence type="predicted"/>
<comment type="caution">
    <text evidence="3">The sequence shown here is derived from an EMBL/GenBank/DDBJ whole genome shotgun (WGS) entry which is preliminary data.</text>
</comment>
<name>A0ABV4CJD8_9PSEU</name>
<keyword evidence="4" id="KW-1185">Reference proteome</keyword>
<reference evidence="3 4" key="1">
    <citation type="submission" date="2024-08" db="EMBL/GenBank/DDBJ databases">
        <title>Genome mining of Saccharopolyspora cebuensis PGLac3 from Nigerian medicinal plant.</title>
        <authorList>
            <person name="Ezeobiora C.E."/>
            <person name="Igbokwe N.H."/>
            <person name="Amin D.H."/>
            <person name="Mendie U.E."/>
        </authorList>
    </citation>
    <scope>NUCLEOTIDE SEQUENCE [LARGE SCALE GENOMIC DNA]</scope>
    <source>
        <strain evidence="3 4">PGLac3</strain>
    </source>
</reference>
<evidence type="ECO:0000256" key="2">
    <source>
        <dbReference type="SAM" id="Phobius"/>
    </source>
</evidence>
<evidence type="ECO:0000256" key="1">
    <source>
        <dbReference type="SAM" id="MobiDB-lite"/>
    </source>
</evidence>
<dbReference type="RefSeq" id="WP_345366925.1">
    <property type="nucleotide sequence ID" value="NZ_BAABII010000017.1"/>
</dbReference>
<feature type="compositionally biased region" description="Basic and acidic residues" evidence="1">
    <location>
        <begin position="369"/>
        <end position="385"/>
    </location>
</feature>
<keyword evidence="2" id="KW-0812">Transmembrane</keyword>
<organism evidence="3 4">
    <name type="scientific">Saccharopolyspora cebuensis</name>
    <dbReference type="NCBI Taxonomy" id="418759"/>
    <lineage>
        <taxon>Bacteria</taxon>
        <taxon>Bacillati</taxon>
        <taxon>Actinomycetota</taxon>
        <taxon>Actinomycetes</taxon>
        <taxon>Pseudonocardiales</taxon>
        <taxon>Pseudonocardiaceae</taxon>
        <taxon>Saccharopolyspora</taxon>
    </lineage>
</organism>
<sequence length="385" mass="41981">MAQEHRAEGDQDSRGQEQVLGLVADPDMPTQVGARLSEGVTRWLEERTGLDWVVEVVSEPVAAGESSSERILEGVRRYREQRGWRFAVYLTDLPLLPPGGPLVADVSTRWHAALISVPALGSVLPYRRMRRVLTQVVADLLRGEQEEPDQEQPGRWLAGRTSPVRRSGSTDTRVDVRYTGTRVRGWWRLVTGMVFTNRPWRLLWGLSSALAAALAAAGFGLFTSTVWQVGDVLSPWRAAATSVFAVALMTTWLIASHGLWERIGGSGGAGRRVALLYNTSTIATLVVGVGLLYVTVYAVSFVAALNLLDQQVLASTLGHPSSIGTYARLAWMVASMALIAGALGSGLESDAAVRQAAYGYRERQRRKRKAEEKEAAEDTQRGAAD</sequence>
<evidence type="ECO:0000313" key="4">
    <source>
        <dbReference type="Proteomes" id="UP001564626"/>
    </source>
</evidence>